<dbReference type="GO" id="GO:0005524">
    <property type="term" value="F:ATP binding"/>
    <property type="evidence" value="ECO:0007669"/>
    <property type="project" value="UniProtKB-KW"/>
</dbReference>
<dbReference type="HOGENOM" id="CLU_1181888_0_0_1"/>
<keyword evidence="10" id="KW-1133">Transmembrane helix</keyword>
<evidence type="ECO:0000313" key="12">
    <source>
        <dbReference type="EMBL" id="EFJ33055.1"/>
    </source>
</evidence>
<comment type="catalytic activity">
    <reaction evidence="8">
        <text>L-threonyl-[protein] + ATP = O-phospho-L-threonyl-[protein] + ADP + H(+)</text>
        <dbReference type="Rhea" id="RHEA:46608"/>
        <dbReference type="Rhea" id="RHEA-COMP:11060"/>
        <dbReference type="Rhea" id="RHEA-COMP:11605"/>
        <dbReference type="ChEBI" id="CHEBI:15378"/>
        <dbReference type="ChEBI" id="CHEBI:30013"/>
        <dbReference type="ChEBI" id="CHEBI:30616"/>
        <dbReference type="ChEBI" id="CHEBI:61977"/>
        <dbReference type="ChEBI" id="CHEBI:456216"/>
        <dbReference type="EC" id="2.7.11.1"/>
    </reaction>
</comment>
<dbReference type="InParanoid" id="D8R456"/>
<dbReference type="GO" id="GO:0004674">
    <property type="term" value="F:protein serine/threonine kinase activity"/>
    <property type="evidence" value="ECO:0007669"/>
    <property type="project" value="UniProtKB-KW"/>
</dbReference>
<evidence type="ECO:0000256" key="6">
    <source>
        <dbReference type="ARBA" id="ARBA00022777"/>
    </source>
</evidence>
<evidence type="ECO:0000256" key="10">
    <source>
        <dbReference type="SAM" id="Phobius"/>
    </source>
</evidence>
<keyword evidence="10" id="KW-0812">Transmembrane</keyword>
<keyword evidence="6" id="KW-0418">Kinase</keyword>
<evidence type="ECO:0000256" key="8">
    <source>
        <dbReference type="ARBA" id="ARBA00047899"/>
    </source>
</evidence>
<keyword evidence="4" id="KW-0732">Signal</keyword>
<dbReference type="KEGG" id="smo:SELMODRAFT_407178"/>
<dbReference type="SUPFAM" id="SSF56112">
    <property type="entry name" value="Protein kinase-like (PK-like)"/>
    <property type="match status" value="1"/>
</dbReference>
<keyword evidence="13" id="KW-1185">Reference proteome</keyword>
<evidence type="ECO:0000256" key="5">
    <source>
        <dbReference type="ARBA" id="ARBA00022741"/>
    </source>
</evidence>
<sequence>MIYLANGTVRLDFFPGDNGRFYLGISFTSCPTGSRPANEDWAQGCTTYSKISRIAVGVGAGAALLLLLGLIIGIMKILKTKTVPSSGKSPCSHGWFQAAVFKGCYIQGEAVAVERLIKFEPELSTIGTLQHVNLVRLRGYCGKERLLVYEFVEGGSQDRSLFNRDLNGAENSVVLSWSQRFGIALGTAKGLPYLHEECRDRIIHYAIKPENILLDAKMKPKVADFGLGNESLAEL</sequence>
<dbReference type="EMBL" id="GL377571">
    <property type="protein sequence ID" value="EFJ33055.1"/>
    <property type="molecule type" value="Genomic_DNA"/>
</dbReference>
<dbReference type="EC" id="2.7.11.1" evidence="1"/>
<evidence type="ECO:0000256" key="9">
    <source>
        <dbReference type="ARBA" id="ARBA00048679"/>
    </source>
</evidence>
<evidence type="ECO:0000256" key="2">
    <source>
        <dbReference type="ARBA" id="ARBA00022527"/>
    </source>
</evidence>
<keyword evidence="2" id="KW-0723">Serine/threonine-protein kinase</keyword>
<dbReference type="FunFam" id="1.10.510.10:FF:001023">
    <property type="entry name" value="Os07g0541700 protein"/>
    <property type="match status" value="1"/>
</dbReference>
<dbReference type="Proteomes" id="UP000001514">
    <property type="component" value="Unassembled WGS sequence"/>
</dbReference>
<reference evidence="12 13" key="1">
    <citation type="journal article" date="2011" name="Science">
        <title>The Selaginella genome identifies genetic changes associated with the evolution of vascular plants.</title>
        <authorList>
            <person name="Banks J.A."/>
            <person name="Nishiyama T."/>
            <person name="Hasebe M."/>
            <person name="Bowman J.L."/>
            <person name="Gribskov M."/>
            <person name="dePamphilis C."/>
            <person name="Albert V.A."/>
            <person name="Aono N."/>
            <person name="Aoyama T."/>
            <person name="Ambrose B.A."/>
            <person name="Ashton N.W."/>
            <person name="Axtell M.J."/>
            <person name="Barker E."/>
            <person name="Barker M.S."/>
            <person name="Bennetzen J.L."/>
            <person name="Bonawitz N.D."/>
            <person name="Chapple C."/>
            <person name="Cheng C."/>
            <person name="Correa L.G."/>
            <person name="Dacre M."/>
            <person name="DeBarry J."/>
            <person name="Dreyer I."/>
            <person name="Elias M."/>
            <person name="Engstrom E.M."/>
            <person name="Estelle M."/>
            <person name="Feng L."/>
            <person name="Finet C."/>
            <person name="Floyd S.K."/>
            <person name="Frommer W.B."/>
            <person name="Fujita T."/>
            <person name="Gramzow L."/>
            <person name="Gutensohn M."/>
            <person name="Harholt J."/>
            <person name="Hattori M."/>
            <person name="Heyl A."/>
            <person name="Hirai T."/>
            <person name="Hiwatashi Y."/>
            <person name="Ishikawa M."/>
            <person name="Iwata M."/>
            <person name="Karol K.G."/>
            <person name="Koehler B."/>
            <person name="Kolukisaoglu U."/>
            <person name="Kubo M."/>
            <person name="Kurata T."/>
            <person name="Lalonde S."/>
            <person name="Li K."/>
            <person name="Li Y."/>
            <person name="Litt A."/>
            <person name="Lyons E."/>
            <person name="Manning G."/>
            <person name="Maruyama T."/>
            <person name="Michael T.P."/>
            <person name="Mikami K."/>
            <person name="Miyazaki S."/>
            <person name="Morinaga S."/>
            <person name="Murata T."/>
            <person name="Mueller-Roeber B."/>
            <person name="Nelson D.R."/>
            <person name="Obara M."/>
            <person name="Oguri Y."/>
            <person name="Olmstead R.G."/>
            <person name="Onodera N."/>
            <person name="Petersen B.L."/>
            <person name="Pils B."/>
            <person name="Prigge M."/>
            <person name="Rensing S.A."/>
            <person name="Riano-Pachon D.M."/>
            <person name="Roberts A.W."/>
            <person name="Sato Y."/>
            <person name="Scheller H.V."/>
            <person name="Schulz B."/>
            <person name="Schulz C."/>
            <person name="Shakirov E.V."/>
            <person name="Shibagaki N."/>
            <person name="Shinohara N."/>
            <person name="Shippen D.E."/>
            <person name="Soerensen I."/>
            <person name="Sotooka R."/>
            <person name="Sugimoto N."/>
            <person name="Sugita M."/>
            <person name="Sumikawa N."/>
            <person name="Tanurdzic M."/>
            <person name="Theissen G."/>
            <person name="Ulvskov P."/>
            <person name="Wakazuki S."/>
            <person name="Weng J.K."/>
            <person name="Willats W.W."/>
            <person name="Wipf D."/>
            <person name="Wolf P.G."/>
            <person name="Yang L."/>
            <person name="Zimmer A.D."/>
            <person name="Zhu Q."/>
            <person name="Mitros T."/>
            <person name="Hellsten U."/>
            <person name="Loque D."/>
            <person name="Otillar R."/>
            <person name="Salamov A."/>
            <person name="Schmutz J."/>
            <person name="Shapiro H."/>
            <person name="Lindquist E."/>
            <person name="Lucas S."/>
            <person name="Rokhsar D."/>
            <person name="Grigoriev I.V."/>
        </authorList>
    </citation>
    <scope>NUCLEOTIDE SEQUENCE [LARGE SCALE GENOMIC DNA]</scope>
</reference>
<dbReference type="AlphaFoldDB" id="D8R456"/>
<gene>
    <name evidence="12" type="ORF">SELMODRAFT_407178</name>
</gene>
<dbReference type="Gramene" id="EFJ33055">
    <property type="protein sequence ID" value="EFJ33055"/>
    <property type="gene ID" value="SELMODRAFT_407178"/>
</dbReference>
<evidence type="ECO:0000256" key="7">
    <source>
        <dbReference type="ARBA" id="ARBA00022840"/>
    </source>
</evidence>
<dbReference type="InterPro" id="IPR000719">
    <property type="entry name" value="Prot_kinase_dom"/>
</dbReference>
<evidence type="ECO:0000313" key="13">
    <source>
        <dbReference type="Proteomes" id="UP000001514"/>
    </source>
</evidence>
<evidence type="ECO:0000256" key="3">
    <source>
        <dbReference type="ARBA" id="ARBA00022679"/>
    </source>
</evidence>
<feature type="transmembrane region" description="Helical" evidence="10">
    <location>
        <begin position="54"/>
        <end position="78"/>
    </location>
</feature>
<dbReference type="InterPro" id="IPR051343">
    <property type="entry name" value="G-type_lectin_kinases/EP1-like"/>
</dbReference>
<comment type="catalytic activity">
    <reaction evidence="9">
        <text>L-seryl-[protein] + ATP = O-phospho-L-seryl-[protein] + ADP + H(+)</text>
        <dbReference type="Rhea" id="RHEA:17989"/>
        <dbReference type="Rhea" id="RHEA-COMP:9863"/>
        <dbReference type="Rhea" id="RHEA-COMP:11604"/>
        <dbReference type="ChEBI" id="CHEBI:15378"/>
        <dbReference type="ChEBI" id="CHEBI:29999"/>
        <dbReference type="ChEBI" id="CHEBI:30616"/>
        <dbReference type="ChEBI" id="CHEBI:83421"/>
        <dbReference type="ChEBI" id="CHEBI:456216"/>
        <dbReference type="EC" id="2.7.11.1"/>
    </reaction>
</comment>
<accession>D8R456</accession>
<dbReference type="PANTHER" id="PTHR47976">
    <property type="entry name" value="G-TYPE LECTIN S-RECEPTOR-LIKE SERINE/THREONINE-PROTEIN KINASE SD2-5"/>
    <property type="match status" value="1"/>
</dbReference>
<protein>
    <recommendedName>
        <fullName evidence="1">non-specific serine/threonine protein kinase</fullName>
        <ecNumber evidence="1">2.7.11.1</ecNumber>
    </recommendedName>
</protein>
<keyword evidence="10" id="KW-0472">Membrane</keyword>
<dbReference type="eggNOG" id="ENOG502QUMK">
    <property type="taxonomic scope" value="Eukaryota"/>
</dbReference>
<evidence type="ECO:0000259" key="11">
    <source>
        <dbReference type="PROSITE" id="PS50011"/>
    </source>
</evidence>
<evidence type="ECO:0000256" key="4">
    <source>
        <dbReference type="ARBA" id="ARBA00022729"/>
    </source>
</evidence>
<keyword evidence="7" id="KW-0067">ATP-binding</keyword>
<dbReference type="PROSITE" id="PS50011">
    <property type="entry name" value="PROTEIN_KINASE_DOM"/>
    <property type="match status" value="1"/>
</dbReference>
<evidence type="ECO:0000256" key="1">
    <source>
        <dbReference type="ARBA" id="ARBA00012513"/>
    </source>
</evidence>
<dbReference type="Gene3D" id="3.30.200.20">
    <property type="entry name" value="Phosphorylase Kinase, domain 1"/>
    <property type="match status" value="1"/>
</dbReference>
<keyword evidence="5" id="KW-0547">Nucleotide-binding</keyword>
<dbReference type="Gene3D" id="1.10.510.10">
    <property type="entry name" value="Transferase(Phosphotransferase) domain 1"/>
    <property type="match status" value="1"/>
</dbReference>
<feature type="domain" description="Protein kinase" evidence="11">
    <location>
        <begin position="48"/>
        <end position="235"/>
    </location>
</feature>
<name>D8R456_SELML</name>
<dbReference type="Pfam" id="PF00069">
    <property type="entry name" value="Pkinase"/>
    <property type="match status" value="1"/>
</dbReference>
<dbReference type="InterPro" id="IPR011009">
    <property type="entry name" value="Kinase-like_dom_sf"/>
</dbReference>
<keyword evidence="3" id="KW-0808">Transferase</keyword>
<organism evidence="13">
    <name type="scientific">Selaginella moellendorffii</name>
    <name type="common">Spikemoss</name>
    <dbReference type="NCBI Taxonomy" id="88036"/>
    <lineage>
        <taxon>Eukaryota</taxon>
        <taxon>Viridiplantae</taxon>
        <taxon>Streptophyta</taxon>
        <taxon>Embryophyta</taxon>
        <taxon>Tracheophyta</taxon>
        <taxon>Lycopodiopsida</taxon>
        <taxon>Selaginellales</taxon>
        <taxon>Selaginellaceae</taxon>
        <taxon>Selaginella</taxon>
    </lineage>
</organism>
<proteinExistence type="predicted"/>